<accession>A0A844YWK9</accession>
<comment type="caution">
    <text evidence="1">The sequence shown here is derived from an EMBL/GenBank/DDBJ whole genome shotgun (WGS) entry which is preliminary data.</text>
</comment>
<protein>
    <submittedName>
        <fullName evidence="1">Uncharacterized protein</fullName>
    </submittedName>
</protein>
<proteinExistence type="predicted"/>
<dbReference type="AlphaFoldDB" id="A0A844YWK9"/>
<dbReference type="RefSeq" id="WP_160771352.1">
    <property type="nucleotide sequence ID" value="NZ_WTYV01000002.1"/>
</dbReference>
<keyword evidence="2" id="KW-1185">Reference proteome</keyword>
<sequence length="103" mass="11137">MSIRFAAATRTPGPRMRPLQVRALARRQAANDNTLHQIRSAVLHAALGHFALHGLAAPRIAAELACAARVAGDADGHAWWLDICRTLDRRLAARIEKDAANGL</sequence>
<evidence type="ECO:0000313" key="2">
    <source>
        <dbReference type="Proteomes" id="UP000466966"/>
    </source>
</evidence>
<gene>
    <name evidence="1" type="ORF">GRI99_07245</name>
</gene>
<dbReference type="OrthoDB" id="7510084at2"/>
<dbReference type="EMBL" id="WTYV01000002">
    <property type="protein sequence ID" value="MXO71436.1"/>
    <property type="molecule type" value="Genomic_DNA"/>
</dbReference>
<reference evidence="1 2" key="1">
    <citation type="submission" date="2019-12" db="EMBL/GenBank/DDBJ databases">
        <title>Genomic-based taxomic classification of the family Erythrobacteraceae.</title>
        <authorList>
            <person name="Xu L."/>
        </authorList>
    </citation>
    <scope>NUCLEOTIDE SEQUENCE [LARGE SCALE GENOMIC DNA]</scope>
    <source>
        <strain evidence="1 2">M0322</strain>
    </source>
</reference>
<evidence type="ECO:0000313" key="1">
    <source>
        <dbReference type="EMBL" id="MXO71436.1"/>
    </source>
</evidence>
<name>A0A844YWK9_9SPHN</name>
<organism evidence="1 2">
    <name type="scientific">Alteraurantiacibacter buctensis</name>
    <dbReference type="NCBI Taxonomy" id="1503981"/>
    <lineage>
        <taxon>Bacteria</taxon>
        <taxon>Pseudomonadati</taxon>
        <taxon>Pseudomonadota</taxon>
        <taxon>Alphaproteobacteria</taxon>
        <taxon>Sphingomonadales</taxon>
        <taxon>Erythrobacteraceae</taxon>
        <taxon>Alteraurantiacibacter</taxon>
    </lineage>
</organism>
<dbReference type="Proteomes" id="UP000466966">
    <property type="component" value="Unassembled WGS sequence"/>
</dbReference>